<evidence type="ECO:0000313" key="4">
    <source>
        <dbReference type="Proteomes" id="UP000005233"/>
    </source>
</evidence>
<feature type="transmembrane region" description="Helical" evidence="1">
    <location>
        <begin position="288"/>
        <end position="310"/>
    </location>
</feature>
<name>H8I7J8_METCZ</name>
<organism evidence="3 4">
    <name type="scientific">Methanocella conradii (strain DSM 24694 / JCM 17849 / CGMCC 1.5162 / HZ254)</name>
    <dbReference type="NCBI Taxonomy" id="1041930"/>
    <lineage>
        <taxon>Archaea</taxon>
        <taxon>Methanobacteriati</taxon>
        <taxon>Methanobacteriota</taxon>
        <taxon>Stenosarchaea group</taxon>
        <taxon>Methanomicrobia</taxon>
        <taxon>Methanocellales</taxon>
        <taxon>Methanocellaceae</taxon>
        <taxon>Methanocella</taxon>
    </lineage>
</organism>
<feature type="transmembrane region" description="Helical" evidence="1">
    <location>
        <begin position="36"/>
        <end position="61"/>
    </location>
</feature>
<feature type="domain" description="DUF112" evidence="2">
    <location>
        <begin position="12"/>
        <end position="415"/>
    </location>
</feature>
<reference evidence="3 4" key="1">
    <citation type="journal article" date="2012" name="J. Bacteriol.">
        <title>Complete genome sequence of a thermophilic methanogen, Methanocella conradii HZ254, isolated from Chinese rice field soil.</title>
        <authorList>
            <person name="Lu Z."/>
            <person name="Lu Y."/>
        </authorList>
    </citation>
    <scope>NUCLEOTIDE SEQUENCE [LARGE SCALE GENOMIC DNA]</scope>
    <source>
        <strain evidence="4">DSM 24694 / JCM 17849 / CGMCC 1.5162 / HZ254</strain>
    </source>
</reference>
<evidence type="ECO:0000256" key="1">
    <source>
        <dbReference type="SAM" id="Phobius"/>
    </source>
</evidence>
<dbReference type="eggNOG" id="arCOG04469">
    <property type="taxonomic scope" value="Archaea"/>
</dbReference>
<keyword evidence="1" id="KW-1133">Transmembrane helix</keyword>
<proteinExistence type="predicted"/>
<feature type="transmembrane region" description="Helical" evidence="1">
    <location>
        <begin position="139"/>
        <end position="158"/>
    </location>
</feature>
<gene>
    <name evidence="3" type="ordered locus">Mtc_2483</name>
</gene>
<dbReference type="AlphaFoldDB" id="H8I7J8"/>
<dbReference type="InterPro" id="IPR002823">
    <property type="entry name" value="DUF112_TM"/>
</dbReference>
<evidence type="ECO:0000259" key="2">
    <source>
        <dbReference type="Pfam" id="PF01970"/>
    </source>
</evidence>
<keyword evidence="1" id="KW-0472">Membrane</keyword>
<feature type="transmembrane region" description="Helical" evidence="1">
    <location>
        <begin position="103"/>
        <end position="127"/>
    </location>
</feature>
<dbReference type="STRING" id="1041930.Mtc_2483"/>
<feature type="transmembrane region" description="Helical" evidence="1">
    <location>
        <begin position="170"/>
        <end position="189"/>
    </location>
</feature>
<accession>H8I7J8</accession>
<feature type="transmembrane region" description="Helical" evidence="1">
    <location>
        <begin position="374"/>
        <end position="403"/>
    </location>
</feature>
<dbReference type="EMBL" id="CP003243">
    <property type="protein sequence ID" value="AFD01208.1"/>
    <property type="molecule type" value="Genomic_DNA"/>
</dbReference>
<dbReference type="Pfam" id="PF01970">
    <property type="entry name" value="TctA"/>
    <property type="match status" value="1"/>
</dbReference>
<evidence type="ECO:0000313" key="3">
    <source>
        <dbReference type="EMBL" id="AFD01208.1"/>
    </source>
</evidence>
<dbReference type="PANTHER" id="PTHR42204:SF1">
    <property type="entry name" value="INTEGRAL MEMBRANE PROTEIN"/>
    <property type="match status" value="1"/>
</dbReference>
<keyword evidence="1" id="KW-0812">Transmembrane</keyword>
<sequence>MLDLSLPLLGASVLAGIVVGCAAGLLPGVHVNNTSAILLGMTPSLAALGLPTLYVAVIIVASTISQSFLDIVPSIFLGAPDEATAMAVLPGHRMLLEGRGAEAVRLSAMGSALAIGISLILIAPLSFFFKAFNGLLQDSMGFILIAISALTILSNRGAGPFAGLCERLRAIAWAAAIFCTCGLLGLVAFEAEPLLSPPVRIAAPSMLLPLLSGLFGAPTLLLSLRSTPAMPPQHKSSPSLSAGDTLKGAFAGTAAGALVSWFPAVSAGVATTLTGIFSKKGEHDDRKYLVSVSGVNTANAIFSLVAFYVIGHPRSGAIAAAQSVIGAIDFQAFLLLLFVMCLSGSLAYPLTLAAGGLAAMAFSKVSYSMLNVSVLLFLGAMCVAMTGFLGLSVFLASAMIGLAPHLVNVRKTCLMGVLLVPCILYFI</sequence>
<dbReference type="PANTHER" id="PTHR42204">
    <property type="entry name" value="INTEGRAL MEMBRANE PROTEIN"/>
    <property type="match status" value="1"/>
</dbReference>
<dbReference type="Proteomes" id="UP000005233">
    <property type="component" value="Chromosome"/>
</dbReference>
<dbReference type="HOGENOM" id="CLU_043916_1_0_2"/>
<protein>
    <submittedName>
        <fullName evidence="3">Membrane protein</fullName>
    </submittedName>
</protein>
<feature type="transmembrane region" description="Helical" evidence="1">
    <location>
        <begin position="201"/>
        <end position="224"/>
    </location>
</feature>
<feature type="transmembrane region" description="Helical" evidence="1">
    <location>
        <begin position="245"/>
        <end position="268"/>
    </location>
</feature>
<dbReference type="OrthoDB" id="53365at2157"/>
<dbReference type="KEGG" id="mez:Mtc_2483"/>
<keyword evidence="4" id="KW-1185">Reference proteome</keyword>